<sequence length="514" mass="58866">MALITAYWPLDAIIVFTSLLVAAYMYMTRKFNYWKKRGVFEITPTPFLGNFGDSFFMRTSSAEFIKSLYDQTKGLAYAGFYIFDKPYLLVRDPELVKHVLVKDFNVFSDKHSRADDKRDRLGYANVFMMKNPAWKFVRGKLSPIFTSGKLKKMFDLMLVIADDLEKHLESLHLEGNGKILELKDLAANVTTDMISTTAFGLRVNSLADPNNAFRAAGRKIFDYSLSRSFNFLTIFFFPQFVDYIHPKFFGAEVTRFLRSAFWDVINHRTESGEKRNDLIDLLIELREKHKGEEVDGFKFEGDDLLSQAAVFFSGGFETSSTTTAFTLYELALNPEIQKTLRKEIHEALEKTEGKITYEMVTTLPYLDMVISETLRKYPPLGFLDRLAGADYKVPNSDLVIEKGTPIYISMIGMHYDPEYFPEPEKYDPLRFSDEVKRSRPSFTYFPFGEGPHICIGMRLGLIQSKLAVIQFLKDHEFSVCEKTPIPMVLDPKGLTTTSKEGIYLNVRTTTTVGG</sequence>
<evidence type="ECO:0000256" key="11">
    <source>
        <dbReference type="ARBA" id="ARBA00023004"/>
    </source>
</evidence>
<comment type="cofactor">
    <cofactor evidence="1 14">
        <name>heme</name>
        <dbReference type="ChEBI" id="CHEBI:30413"/>
    </cofactor>
</comment>
<dbReference type="InterPro" id="IPR002403">
    <property type="entry name" value="Cyt_P450_E_grp-IV"/>
</dbReference>
<keyword evidence="12 15" id="KW-0503">Monooxygenase</keyword>
<dbReference type="PROSITE" id="PS00086">
    <property type="entry name" value="CYTOCHROME_P450"/>
    <property type="match status" value="1"/>
</dbReference>
<keyword evidence="16" id="KW-1133">Transmembrane helix</keyword>
<dbReference type="Gene3D" id="1.10.630.10">
    <property type="entry name" value="Cytochrome P450"/>
    <property type="match status" value="1"/>
</dbReference>
<evidence type="ECO:0000256" key="10">
    <source>
        <dbReference type="ARBA" id="ARBA00023002"/>
    </source>
</evidence>
<organism evidence="17 18">
    <name type="scientific">Ceratina calcarata</name>
    <dbReference type="NCBI Taxonomy" id="156304"/>
    <lineage>
        <taxon>Eukaryota</taxon>
        <taxon>Metazoa</taxon>
        <taxon>Ecdysozoa</taxon>
        <taxon>Arthropoda</taxon>
        <taxon>Hexapoda</taxon>
        <taxon>Insecta</taxon>
        <taxon>Pterygota</taxon>
        <taxon>Neoptera</taxon>
        <taxon>Endopterygota</taxon>
        <taxon>Hymenoptera</taxon>
        <taxon>Apocrita</taxon>
        <taxon>Aculeata</taxon>
        <taxon>Apoidea</taxon>
        <taxon>Anthophila</taxon>
        <taxon>Apidae</taxon>
        <taxon>Ceratina</taxon>
        <taxon>Zadontomerus</taxon>
    </lineage>
</organism>
<keyword evidence="11 14" id="KW-0408">Iron</keyword>
<keyword evidence="13 16" id="KW-0472">Membrane</keyword>
<comment type="similarity">
    <text evidence="5 15">Belongs to the cytochrome P450 family.</text>
</comment>
<evidence type="ECO:0000256" key="2">
    <source>
        <dbReference type="ARBA" id="ARBA00003690"/>
    </source>
</evidence>
<dbReference type="InterPro" id="IPR050476">
    <property type="entry name" value="Insect_CytP450_Detox"/>
</dbReference>
<feature type="binding site" description="axial binding residue" evidence="14">
    <location>
        <position position="454"/>
    </location>
    <ligand>
        <name>heme</name>
        <dbReference type="ChEBI" id="CHEBI:30413"/>
    </ligand>
    <ligandPart>
        <name>Fe</name>
        <dbReference type="ChEBI" id="CHEBI:18248"/>
    </ligandPart>
</feature>
<keyword evidence="17" id="KW-1185">Reference proteome</keyword>
<accession>A0AAJ6VNJ9</accession>
<gene>
    <name evidence="18" type="primary">LOC108626408</name>
</gene>
<keyword evidence="10 15" id="KW-0560">Oxidoreductase</keyword>
<evidence type="ECO:0000256" key="13">
    <source>
        <dbReference type="ARBA" id="ARBA00023136"/>
    </source>
</evidence>
<evidence type="ECO:0000256" key="8">
    <source>
        <dbReference type="ARBA" id="ARBA00022824"/>
    </source>
</evidence>
<evidence type="ECO:0000256" key="1">
    <source>
        <dbReference type="ARBA" id="ARBA00001971"/>
    </source>
</evidence>
<dbReference type="GO" id="GO:0004497">
    <property type="term" value="F:monooxygenase activity"/>
    <property type="evidence" value="ECO:0007669"/>
    <property type="project" value="UniProtKB-KW"/>
</dbReference>
<dbReference type="FunFam" id="1.10.630.10:FF:000042">
    <property type="entry name" value="Cytochrome P450"/>
    <property type="match status" value="1"/>
</dbReference>
<proteinExistence type="inferred from homology"/>
<feature type="transmembrane region" description="Helical" evidence="16">
    <location>
        <begin position="6"/>
        <end position="27"/>
    </location>
</feature>
<dbReference type="PANTHER" id="PTHR24292">
    <property type="entry name" value="CYTOCHROME P450"/>
    <property type="match status" value="1"/>
</dbReference>
<dbReference type="AlphaFoldDB" id="A0AAJ6VNJ9"/>
<dbReference type="GeneID" id="108626408"/>
<evidence type="ECO:0000256" key="6">
    <source>
        <dbReference type="ARBA" id="ARBA00022617"/>
    </source>
</evidence>
<keyword evidence="8" id="KW-0256">Endoplasmic reticulum</keyword>
<dbReference type="GO" id="GO:0005506">
    <property type="term" value="F:iron ion binding"/>
    <property type="evidence" value="ECO:0007669"/>
    <property type="project" value="InterPro"/>
</dbReference>
<dbReference type="InterPro" id="IPR001128">
    <property type="entry name" value="Cyt_P450"/>
</dbReference>
<evidence type="ECO:0000256" key="16">
    <source>
        <dbReference type="SAM" id="Phobius"/>
    </source>
</evidence>
<reference evidence="18" key="1">
    <citation type="submission" date="2025-08" db="UniProtKB">
        <authorList>
            <consortium name="RefSeq"/>
        </authorList>
    </citation>
    <scope>IDENTIFICATION</scope>
</reference>
<evidence type="ECO:0000256" key="15">
    <source>
        <dbReference type="RuleBase" id="RU000461"/>
    </source>
</evidence>
<dbReference type="Proteomes" id="UP000694925">
    <property type="component" value="Unplaced"/>
</dbReference>
<dbReference type="PRINTS" id="PR00385">
    <property type="entry name" value="P450"/>
</dbReference>
<dbReference type="GO" id="GO:0020037">
    <property type="term" value="F:heme binding"/>
    <property type="evidence" value="ECO:0007669"/>
    <property type="project" value="InterPro"/>
</dbReference>
<dbReference type="KEGG" id="ccal:108626408"/>
<evidence type="ECO:0000256" key="3">
    <source>
        <dbReference type="ARBA" id="ARBA00004174"/>
    </source>
</evidence>
<evidence type="ECO:0000256" key="12">
    <source>
        <dbReference type="ARBA" id="ARBA00023033"/>
    </source>
</evidence>
<keyword evidence="9" id="KW-0492">Microsome</keyword>
<dbReference type="GO" id="GO:0016705">
    <property type="term" value="F:oxidoreductase activity, acting on paired donors, with incorporation or reduction of molecular oxygen"/>
    <property type="evidence" value="ECO:0007669"/>
    <property type="project" value="InterPro"/>
</dbReference>
<dbReference type="PRINTS" id="PR00465">
    <property type="entry name" value="EP450IV"/>
</dbReference>
<dbReference type="Pfam" id="PF00067">
    <property type="entry name" value="p450"/>
    <property type="match status" value="1"/>
</dbReference>
<comment type="subcellular location">
    <subcellularLocation>
        <location evidence="4">Endoplasmic reticulum membrane</location>
        <topology evidence="4">Peripheral membrane protein</topology>
    </subcellularLocation>
    <subcellularLocation>
        <location evidence="3">Microsome membrane</location>
        <topology evidence="3">Peripheral membrane protein</topology>
    </subcellularLocation>
</comment>
<dbReference type="InterPro" id="IPR017972">
    <property type="entry name" value="Cyt_P450_CS"/>
</dbReference>
<evidence type="ECO:0000256" key="5">
    <source>
        <dbReference type="ARBA" id="ARBA00010617"/>
    </source>
</evidence>
<evidence type="ECO:0000256" key="9">
    <source>
        <dbReference type="ARBA" id="ARBA00022848"/>
    </source>
</evidence>
<dbReference type="InterPro" id="IPR036396">
    <property type="entry name" value="Cyt_P450_sf"/>
</dbReference>
<dbReference type="PANTHER" id="PTHR24292:SF45">
    <property type="entry name" value="CYTOCHROME P450 6G1-RELATED"/>
    <property type="match status" value="1"/>
</dbReference>
<evidence type="ECO:0000313" key="17">
    <source>
        <dbReference type="Proteomes" id="UP000694925"/>
    </source>
</evidence>
<name>A0AAJ6VNJ9_9HYME</name>
<keyword evidence="6 14" id="KW-0349">Heme</keyword>
<evidence type="ECO:0000313" key="18">
    <source>
        <dbReference type="RefSeq" id="NP_001352268.1"/>
    </source>
</evidence>
<keyword evidence="16" id="KW-0812">Transmembrane</keyword>
<dbReference type="SUPFAM" id="SSF48264">
    <property type="entry name" value="Cytochrome P450"/>
    <property type="match status" value="1"/>
</dbReference>
<protein>
    <submittedName>
        <fullName evidence="18">Cytochrome P450 6k1-like</fullName>
    </submittedName>
</protein>
<evidence type="ECO:0000256" key="7">
    <source>
        <dbReference type="ARBA" id="ARBA00022723"/>
    </source>
</evidence>
<evidence type="ECO:0000256" key="14">
    <source>
        <dbReference type="PIRSR" id="PIRSR602403-1"/>
    </source>
</evidence>
<keyword evidence="7 14" id="KW-0479">Metal-binding</keyword>
<dbReference type="GO" id="GO:0005789">
    <property type="term" value="C:endoplasmic reticulum membrane"/>
    <property type="evidence" value="ECO:0007669"/>
    <property type="project" value="UniProtKB-SubCell"/>
</dbReference>
<comment type="function">
    <text evidence="2">May be involved in the metabolism of insect hormones and in the breakdown of synthetic insecticides.</text>
</comment>
<evidence type="ECO:0000256" key="4">
    <source>
        <dbReference type="ARBA" id="ARBA00004406"/>
    </source>
</evidence>
<dbReference type="CDD" id="cd11056">
    <property type="entry name" value="CYP6-like"/>
    <property type="match status" value="1"/>
</dbReference>
<dbReference type="RefSeq" id="NP_001352268.1">
    <property type="nucleotide sequence ID" value="NM_001365339.1"/>
</dbReference>